<keyword evidence="2" id="KW-0012">Acyltransferase</keyword>
<evidence type="ECO:0000313" key="4">
    <source>
        <dbReference type="EMBL" id="PJI91168.1"/>
    </source>
</evidence>
<dbReference type="RefSeq" id="WP_100350544.1">
    <property type="nucleotide sequence ID" value="NZ_PGTZ01000009.1"/>
</dbReference>
<dbReference type="CDD" id="cd04301">
    <property type="entry name" value="NAT_SF"/>
    <property type="match status" value="1"/>
</dbReference>
<dbReference type="EMBL" id="PGTZ01000009">
    <property type="protein sequence ID" value="PJI91168.1"/>
    <property type="molecule type" value="Genomic_DNA"/>
</dbReference>
<dbReference type="InterPro" id="IPR000182">
    <property type="entry name" value="GNAT_dom"/>
</dbReference>
<dbReference type="GO" id="GO:0016747">
    <property type="term" value="F:acyltransferase activity, transferring groups other than amino-acyl groups"/>
    <property type="evidence" value="ECO:0007669"/>
    <property type="project" value="InterPro"/>
</dbReference>
<protein>
    <submittedName>
        <fullName evidence="4">Phosphinothricin acetyltransferase</fullName>
    </submittedName>
</protein>
<evidence type="ECO:0000259" key="3">
    <source>
        <dbReference type="PROSITE" id="PS51186"/>
    </source>
</evidence>
<sequence length="189" mass="20488">MPNSPTSRLRPATPDDAPAISRVYDHWVRTSTVTFALDAPPSSYWADKVRDVQAHGWPFLVAVDDTEPGDAEPDEILGFAYVNTWRPRAAYRFTVEDTIYLAPEARGRGLGTALLAAVLDGARAAGLRQVVCVAADDESGASLALHRRLGFREIGRLDAVGFKFDRWLGTTVLQLDLAPGDGPPVSASR</sequence>
<dbReference type="InterPro" id="IPR016181">
    <property type="entry name" value="Acyl_CoA_acyltransferase"/>
</dbReference>
<dbReference type="Pfam" id="PF00583">
    <property type="entry name" value="Acetyltransf_1"/>
    <property type="match status" value="1"/>
</dbReference>
<keyword evidence="5" id="KW-1185">Reference proteome</keyword>
<name>A0A2M8WJU0_9MICO</name>
<organism evidence="4 5">
    <name type="scientific">Luteimicrobium subarcticum</name>
    <dbReference type="NCBI Taxonomy" id="620910"/>
    <lineage>
        <taxon>Bacteria</taxon>
        <taxon>Bacillati</taxon>
        <taxon>Actinomycetota</taxon>
        <taxon>Actinomycetes</taxon>
        <taxon>Micrococcales</taxon>
        <taxon>Luteimicrobium</taxon>
    </lineage>
</organism>
<dbReference type="OrthoDB" id="3173333at2"/>
<dbReference type="Proteomes" id="UP000231586">
    <property type="component" value="Unassembled WGS sequence"/>
</dbReference>
<accession>A0A2M8WJU0</accession>
<dbReference type="PROSITE" id="PS51186">
    <property type="entry name" value="GNAT"/>
    <property type="match status" value="1"/>
</dbReference>
<dbReference type="SUPFAM" id="SSF55729">
    <property type="entry name" value="Acyl-CoA N-acyltransferases (Nat)"/>
    <property type="match status" value="1"/>
</dbReference>
<dbReference type="AlphaFoldDB" id="A0A2M8WJU0"/>
<feature type="domain" description="N-acetyltransferase" evidence="3">
    <location>
        <begin position="7"/>
        <end position="178"/>
    </location>
</feature>
<dbReference type="PANTHER" id="PTHR43072:SF23">
    <property type="entry name" value="UPF0039 PROTEIN C11D3.02C"/>
    <property type="match status" value="1"/>
</dbReference>
<proteinExistence type="predicted"/>
<gene>
    <name evidence="4" type="ORF">CLV34_2436</name>
</gene>
<evidence type="ECO:0000313" key="5">
    <source>
        <dbReference type="Proteomes" id="UP000231586"/>
    </source>
</evidence>
<evidence type="ECO:0000256" key="2">
    <source>
        <dbReference type="ARBA" id="ARBA00023315"/>
    </source>
</evidence>
<dbReference type="PANTHER" id="PTHR43072">
    <property type="entry name" value="N-ACETYLTRANSFERASE"/>
    <property type="match status" value="1"/>
</dbReference>
<dbReference type="Gene3D" id="3.40.630.30">
    <property type="match status" value="1"/>
</dbReference>
<reference evidence="4 5" key="1">
    <citation type="submission" date="2017-11" db="EMBL/GenBank/DDBJ databases">
        <title>Genomic Encyclopedia of Archaeal and Bacterial Type Strains, Phase II (KMG-II): From Individual Species to Whole Genera.</title>
        <authorList>
            <person name="Goeker M."/>
        </authorList>
    </citation>
    <scope>NUCLEOTIDE SEQUENCE [LARGE SCALE GENOMIC DNA]</scope>
    <source>
        <strain evidence="4 5">DSM 22413</strain>
    </source>
</reference>
<keyword evidence="1 4" id="KW-0808">Transferase</keyword>
<comment type="caution">
    <text evidence="4">The sequence shown here is derived from an EMBL/GenBank/DDBJ whole genome shotgun (WGS) entry which is preliminary data.</text>
</comment>
<evidence type="ECO:0000256" key="1">
    <source>
        <dbReference type="ARBA" id="ARBA00022679"/>
    </source>
</evidence>